<protein>
    <submittedName>
        <fullName evidence="1">Uncharacterized protein</fullName>
    </submittedName>
</protein>
<accession>A0ABQ1VQW9</accession>
<evidence type="ECO:0000313" key="1">
    <source>
        <dbReference type="EMBL" id="GGF86704.1"/>
    </source>
</evidence>
<dbReference type="RefSeq" id="WP_120462546.1">
    <property type="nucleotide sequence ID" value="NZ_BMIW01000003.1"/>
</dbReference>
<evidence type="ECO:0000313" key="2">
    <source>
        <dbReference type="Proteomes" id="UP000608420"/>
    </source>
</evidence>
<dbReference type="EMBL" id="BMIW01000003">
    <property type="protein sequence ID" value="GGF86704.1"/>
    <property type="molecule type" value="Genomic_DNA"/>
</dbReference>
<name>A0ABQ1VQW9_9BACL</name>
<gene>
    <name evidence="1" type="ORF">GCM10010913_05270</name>
</gene>
<dbReference type="Proteomes" id="UP000608420">
    <property type="component" value="Unassembled WGS sequence"/>
</dbReference>
<organism evidence="1 2">
    <name type="scientific">Paenibacillus aceti</name>
    <dbReference type="NCBI Taxonomy" id="1820010"/>
    <lineage>
        <taxon>Bacteria</taxon>
        <taxon>Bacillati</taxon>
        <taxon>Bacillota</taxon>
        <taxon>Bacilli</taxon>
        <taxon>Bacillales</taxon>
        <taxon>Paenibacillaceae</taxon>
        <taxon>Paenibacillus</taxon>
    </lineage>
</organism>
<comment type="caution">
    <text evidence="1">The sequence shown here is derived from an EMBL/GenBank/DDBJ whole genome shotgun (WGS) entry which is preliminary data.</text>
</comment>
<sequence>MTKQKLIEKYTELLRLHMEKYEEARRLKHATTDPDLKGAYELEQENHAVHKHAIEDFLQDLRRLDLQGSLYESSFRGG</sequence>
<proteinExistence type="predicted"/>
<reference evidence="2" key="1">
    <citation type="journal article" date="2019" name="Int. J. Syst. Evol. Microbiol.">
        <title>The Global Catalogue of Microorganisms (GCM) 10K type strain sequencing project: providing services to taxonomists for standard genome sequencing and annotation.</title>
        <authorList>
            <consortium name="The Broad Institute Genomics Platform"/>
            <consortium name="The Broad Institute Genome Sequencing Center for Infectious Disease"/>
            <person name="Wu L."/>
            <person name="Ma J."/>
        </authorList>
    </citation>
    <scope>NUCLEOTIDE SEQUENCE [LARGE SCALE GENOMIC DNA]</scope>
    <source>
        <strain evidence="2">CGMCC 1.15420</strain>
    </source>
</reference>
<keyword evidence="2" id="KW-1185">Reference proteome</keyword>